<evidence type="ECO:0000313" key="13">
    <source>
        <dbReference type="RefSeq" id="XP_028145051.1"/>
    </source>
</evidence>
<dbReference type="AlphaFoldDB" id="A0A6P7G7G2"/>
<dbReference type="GO" id="GO:0046872">
    <property type="term" value="F:metal ion binding"/>
    <property type="evidence" value="ECO:0007669"/>
    <property type="project" value="UniProtKB-KW"/>
</dbReference>
<keyword evidence="9" id="KW-0460">Magnesium</keyword>
<dbReference type="Gene3D" id="3.30.200.20">
    <property type="entry name" value="Phosphorylase Kinase, domain 1"/>
    <property type="match status" value="1"/>
</dbReference>
<evidence type="ECO:0000256" key="1">
    <source>
        <dbReference type="ARBA" id="ARBA00009196"/>
    </source>
</evidence>
<dbReference type="EC" id="2.7.11.1" evidence="2"/>
<dbReference type="InterPro" id="IPR018934">
    <property type="entry name" value="RIO_dom"/>
</dbReference>
<evidence type="ECO:0000256" key="10">
    <source>
        <dbReference type="ARBA" id="ARBA00047899"/>
    </source>
</evidence>
<dbReference type="GO" id="GO:0004674">
    <property type="term" value="F:protein serine/threonine kinase activity"/>
    <property type="evidence" value="ECO:0007669"/>
    <property type="project" value="UniProtKB-KW"/>
</dbReference>
<protein>
    <recommendedName>
        <fullName evidence="2">non-specific serine/threonine protein kinase</fullName>
        <ecNumber evidence="2">2.7.11.1</ecNumber>
    </recommendedName>
</protein>
<dbReference type="InterPro" id="IPR000687">
    <property type="entry name" value="RIO_kinase"/>
</dbReference>
<evidence type="ECO:0000256" key="6">
    <source>
        <dbReference type="ARBA" id="ARBA00022741"/>
    </source>
</evidence>
<accession>A0A6P7G7G2</accession>
<dbReference type="InParanoid" id="A0A6P7G7G2"/>
<evidence type="ECO:0000256" key="8">
    <source>
        <dbReference type="ARBA" id="ARBA00022840"/>
    </source>
</evidence>
<comment type="catalytic activity">
    <reaction evidence="11">
        <text>L-seryl-[protein] + ATP = O-phospho-L-seryl-[protein] + ADP + H(+)</text>
        <dbReference type="Rhea" id="RHEA:17989"/>
        <dbReference type="Rhea" id="RHEA-COMP:9863"/>
        <dbReference type="Rhea" id="RHEA-COMP:11604"/>
        <dbReference type="ChEBI" id="CHEBI:15378"/>
        <dbReference type="ChEBI" id="CHEBI:29999"/>
        <dbReference type="ChEBI" id="CHEBI:30616"/>
        <dbReference type="ChEBI" id="CHEBI:83421"/>
        <dbReference type="ChEBI" id="CHEBI:456216"/>
        <dbReference type="EC" id="2.7.11.1"/>
    </reaction>
</comment>
<keyword evidence="4" id="KW-0808">Transferase</keyword>
<dbReference type="Pfam" id="PF01163">
    <property type="entry name" value="RIO1"/>
    <property type="match status" value="1"/>
</dbReference>
<keyword evidence="3" id="KW-0723">Serine/threonine-protein kinase</keyword>
<organism evidence="13">
    <name type="scientific">Diabrotica virgifera virgifera</name>
    <name type="common">western corn rootworm</name>
    <dbReference type="NCBI Taxonomy" id="50390"/>
    <lineage>
        <taxon>Eukaryota</taxon>
        <taxon>Metazoa</taxon>
        <taxon>Ecdysozoa</taxon>
        <taxon>Arthropoda</taxon>
        <taxon>Hexapoda</taxon>
        <taxon>Insecta</taxon>
        <taxon>Pterygota</taxon>
        <taxon>Neoptera</taxon>
        <taxon>Endopterygota</taxon>
        <taxon>Coleoptera</taxon>
        <taxon>Polyphaga</taxon>
        <taxon>Cucujiformia</taxon>
        <taxon>Chrysomeloidea</taxon>
        <taxon>Chrysomelidae</taxon>
        <taxon>Galerucinae</taxon>
        <taxon>Diabroticina</taxon>
        <taxon>Diabroticites</taxon>
        <taxon>Diabrotica</taxon>
    </lineage>
</organism>
<dbReference type="InterPro" id="IPR000719">
    <property type="entry name" value="Prot_kinase_dom"/>
</dbReference>
<gene>
    <name evidence="13" type="primary">LOC114338651</name>
</gene>
<proteinExistence type="inferred from homology"/>
<keyword evidence="6" id="KW-0547">Nucleotide-binding</keyword>
<dbReference type="PANTHER" id="PTHR45723">
    <property type="entry name" value="SERINE/THREONINE-PROTEIN KINASE RIO1"/>
    <property type="match status" value="1"/>
</dbReference>
<name>A0A6P7G7G2_DIAVI</name>
<dbReference type="RefSeq" id="XP_028145051.1">
    <property type="nucleotide sequence ID" value="XM_028289250.1"/>
</dbReference>
<dbReference type="InterPro" id="IPR051272">
    <property type="entry name" value="RIO-type_Ser/Thr_kinase"/>
</dbReference>
<evidence type="ECO:0000259" key="12">
    <source>
        <dbReference type="PROSITE" id="PS50011"/>
    </source>
</evidence>
<keyword evidence="7" id="KW-0418">Kinase</keyword>
<feature type="domain" description="Protein kinase" evidence="12">
    <location>
        <begin position="188"/>
        <end position="432"/>
    </location>
</feature>
<dbReference type="SUPFAM" id="SSF56112">
    <property type="entry name" value="Protein kinase-like (PK-like)"/>
    <property type="match status" value="1"/>
</dbReference>
<dbReference type="SMART" id="SM00090">
    <property type="entry name" value="RIO"/>
    <property type="match status" value="1"/>
</dbReference>
<evidence type="ECO:0000256" key="4">
    <source>
        <dbReference type="ARBA" id="ARBA00022679"/>
    </source>
</evidence>
<keyword evidence="5" id="KW-0479">Metal-binding</keyword>
<reference evidence="13" key="1">
    <citation type="submission" date="2025-08" db="UniProtKB">
        <authorList>
            <consortium name="RefSeq"/>
        </authorList>
    </citation>
    <scope>IDENTIFICATION</scope>
    <source>
        <tissue evidence="13">Whole insect</tissue>
    </source>
</reference>
<dbReference type="GO" id="GO:0005524">
    <property type="term" value="F:ATP binding"/>
    <property type="evidence" value="ECO:0007669"/>
    <property type="project" value="UniProtKB-KW"/>
</dbReference>
<keyword evidence="8" id="KW-0067">ATP-binding</keyword>
<comment type="similarity">
    <text evidence="1">Belongs to the protein kinase superfamily. RIO-type Ser/Thr kinase family.</text>
</comment>
<evidence type="ECO:0000256" key="7">
    <source>
        <dbReference type="ARBA" id="ARBA00022777"/>
    </source>
</evidence>
<evidence type="ECO:0000256" key="2">
    <source>
        <dbReference type="ARBA" id="ARBA00012513"/>
    </source>
</evidence>
<dbReference type="InterPro" id="IPR011009">
    <property type="entry name" value="Kinase-like_dom_sf"/>
</dbReference>
<evidence type="ECO:0000256" key="5">
    <source>
        <dbReference type="ARBA" id="ARBA00022723"/>
    </source>
</evidence>
<dbReference type="Gene3D" id="1.10.510.10">
    <property type="entry name" value="Transferase(Phosphotransferase) domain 1"/>
    <property type="match status" value="1"/>
</dbReference>
<dbReference type="PROSITE" id="PS50011">
    <property type="entry name" value="PROTEIN_KINASE_DOM"/>
    <property type="match status" value="1"/>
</dbReference>
<sequence length="432" mass="49772">MTSPWAKIEQPHLLRLEEIISEEVAKKLQEKEDKRLKQETKEGIENPVGLPVGFVNDKICDIDEQEQSRKELNTSSNVSLVNHCRTDSFDRDSVSDSDEEEILDEDERKFWDKFETLGPEFVLKPQCSYKVLQNRHMLTKGYGVMEEIKSAFKLRLFPFRFLSDPIKCFPENSTYSILYTMIETQVLNHVNGIINIGEEAILVHGNSHPSSKECAIKVYKTILSDFKGCDKFQKYDHRFKNRKQGKVSRGTISICAEKEKNNLVRAYEAGVPCPKVLALDKHILVMEFLGENQLCALTLKHAQLTDDDWVKAYGQVIKSMKNLYNKANLIHADLTENNILWHQDKCYFIDLSESLESDHEEAFVCLYRDCTNITTFFSEMDVPEVATPIELVSYITGFDFGDLVAFPDLKEAYKRQVKPQTAICPEQIERTI</sequence>
<comment type="catalytic activity">
    <reaction evidence="10">
        <text>L-threonyl-[protein] + ATP = O-phospho-L-threonyl-[protein] + ADP + H(+)</text>
        <dbReference type="Rhea" id="RHEA:46608"/>
        <dbReference type="Rhea" id="RHEA-COMP:11060"/>
        <dbReference type="Rhea" id="RHEA-COMP:11605"/>
        <dbReference type="ChEBI" id="CHEBI:15378"/>
        <dbReference type="ChEBI" id="CHEBI:30013"/>
        <dbReference type="ChEBI" id="CHEBI:30616"/>
        <dbReference type="ChEBI" id="CHEBI:61977"/>
        <dbReference type="ChEBI" id="CHEBI:456216"/>
        <dbReference type="EC" id="2.7.11.1"/>
    </reaction>
</comment>
<evidence type="ECO:0000256" key="11">
    <source>
        <dbReference type="ARBA" id="ARBA00048679"/>
    </source>
</evidence>
<evidence type="ECO:0000256" key="3">
    <source>
        <dbReference type="ARBA" id="ARBA00022527"/>
    </source>
</evidence>
<evidence type="ECO:0000256" key="9">
    <source>
        <dbReference type="ARBA" id="ARBA00022842"/>
    </source>
</evidence>